<reference evidence="1 2" key="1">
    <citation type="journal article" date="2014" name="Genome Announc.">
        <title>Trypanosoma cruzi Clone Dm28c Draft Genome Sequence.</title>
        <authorList>
            <person name="Grisard E.C."/>
            <person name="Teixeira S.M."/>
            <person name="de Almeida L.G."/>
            <person name="Stoco P.H."/>
            <person name="Gerber A.L."/>
            <person name="Talavera-Lopez C."/>
            <person name="Lima O.C."/>
            <person name="Andersson B."/>
            <person name="de Vasconcelos A.T."/>
        </authorList>
    </citation>
    <scope>NUCLEOTIDE SEQUENCE [LARGE SCALE GENOMIC DNA]</scope>
    <source>
        <strain evidence="1 2">Dm28c</strain>
    </source>
</reference>
<name>V5BA11_TRYCR</name>
<accession>V5BA11</accession>
<gene>
    <name evidence="1" type="ORF">TCDM_11215</name>
</gene>
<proteinExistence type="predicted"/>
<comment type="caution">
    <text evidence="1">The sequence shown here is derived from an EMBL/GenBank/DDBJ whole genome shotgun (WGS) entry which is preliminary data.</text>
</comment>
<dbReference type="Proteomes" id="UP000017861">
    <property type="component" value="Unassembled WGS sequence"/>
</dbReference>
<sequence length="72" mass="8091">MPHAAHDCRRRQLHPIRHLPPILTGVAPRRQCSTRSFKLPDEIVGKGDGAYPPTTLDCGTTKHRQFHFGPVI</sequence>
<organism evidence="1 2">
    <name type="scientific">Trypanosoma cruzi Dm28c</name>
    <dbReference type="NCBI Taxonomy" id="1416333"/>
    <lineage>
        <taxon>Eukaryota</taxon>
        <taxon>Discoba</taxon>
        <taxon>Euglenozoa</taxon>
        <taxon>Kinetoplastea</taxon>
        <taxon>Metakinetoplastina</taxon>
        <taxon>Trypanosomatida</taxon>
        <taxon>Trypanosomatidae</taxon>
        <taxon>Trypanosoma</taxon>
        <taxon>Schizotrypanum</taxon>
    </lineage>
</organism>
<dbReference type="EMBL" id="AYLP01000322">
    <property type="protein sequence ID" value="ESS61213.1"/>
    <property type="molecule type" value="Genomic_DNA"/>
</dbReference>
<dbReference type="VEuPathDB" id="TriTrypDB:TCDM_11215"/>
<evidence type="ECO:0000313" key="1">
    <source>
        <dbReference type="EMBL" id="ESS61213.1"/>
    </source>
</evidence>
<evidence type="ECO:0000313" key="2">
    <source>
        <dbReference type="Proteomes" id="UP000017861"/>
    </source>
</evidence>
<protein>
    <submittedName>
        <fullName evidence="1">Putative cytochrome P450</fullName>
    </submittedName>
</protein>
<dbReference type="AlphaFoldDB" id="V5BA11"/>